<feature type="compositionally biased region" description="Basic and acidic residues" evidence="1">
    <location>
        <begin position="316"/>
        <end position="325"/>
    </location>
</feature>
<keyword evidence="2" id="KW-0472">Membrane</keyword>
<feature type="domain" description="SEA" evidence="3">
    <location>
        <begin position="984"/>
        <end position="1104"/>
    </location>
</feature>
<dbReference type="KEGG" id="aplc:110979430"/>
<evidence type="ECO:0000313" key="4">
    <source>
        <dbReference type="Proteomes" id="UP000694845"/>
    </source>
</evidence>
<feature type="region of interest" description="Disordered" evidence="1">
    <location>
        <begin position="942"/>
        <end position="979"/>
    </location>
</feature>
<feature type="transmembrane region" description="Helical" evidence="2">
    <location>
        <begin position="1125"/>
        <end position="1152"/>
    </location>
</feature>
<keyword evidence="2" id="KW-0812">Transmembrane</keyword>
<dbReference type="RefSeq" id="XP_022090900.1">
    <property type="nucleotide sequence ID" value="XM_022235208.1"/>
</dbReference>
<dbReference type="InterPro" id="IPR000082">
    <property type="entry name" value="SEA_dom"/>
</dbReference>
<dbReference type="SUPFAM" id="SSF82671">
    <property type="entry name" value="SEA domain"/>
    <property type="match status" value="1"/>
</dbReference>
<evidence type="ECO:0000259" key="3">
    <source>
        <dbReference type="PROSITE" id="PS50024"/>
    </source>
</evidence>
<reference evidence="5" key="1">
    <citation type="submission" date="2025-08" db="UniProtKB">
        <authorList>
            <consortium name="RefSeq"/>
        </authorList>
    </citation>
    <scope>IDENTIFICATION</scope>
</reference>
<dbReference type="GeneID" id="110979430"/>
<feature type="compositionally biased region" description="Low complexity" evidence="1">
    <location>
        <begin position="170"/>
        <end position="182"/>
    </location>
</feature>
<dbReference type="PROSITE" id="PS50024">
    <property type="entry name" value="SEA"/>
    <property type="match status" value="2"/>
</dbReference>
<feature type="region of interest" description="Disordered" evidence="1">
    <location>
        <begin position="462"/>
        <end position="534"/>
    </location>
</feature>
<feature type="domain" description="SEA" evidence="3">
    <location>
        <begin position="789"/>
        <end position="908"/>
    </location>
</feature>
<feature type="compositionally biased region" description="Basic and acidic residues" evidence="1">
    <location>
        <begin position="290"/>
        <end position="302"/>
    </location>
</feature>
<feature type="region of interest" description="Disordered" evidence="1">
    <location>
        <begin position="250"/>
        <end position="328"/>
    </location>
</feature>
<organism evidence="4 5">
    <name type="scientific">Acanthaster planci</name>
    <name type="common">Crown-of-thorns starfish</name>
    <dbReference type="NCBI Taxonomy" id="133434"/>
    <lineage>
        <taxon>Eukaryota</taxon>
        <taxon>Metazoa</taxon>
        <taxon>Echinodermata</taxon>
        <taxon>Eleutherozoa</taxon>
        <taxon>Asterozoa</taxon>
        <taxon>Asteroidea</taxon>
        <taxon>Valvatacea</taxon>
        <taxon>Valvatida</taxon>
        <taxon>Acanthasteridae</taxon>
        <taxon>Acanthaster</taxon>
    </lineage>
</organism>
<feature type="region of interest" description="Disordered" evidence="1">
    <location>
        <begin position="170"/>
        <end position="191"/>
    </location>
</feature>
<dbReference type="OrthoDB" id="10663270at2759"/>
<feature type="compositionally biased region" description="Polar residues" evidence="1">
    <location>
        <begin position="509"/>
        <end position="534"/>
    </location>
</feature>
<sequence>MELTPTTQPPCDTTTQLPFESISNIPHLEDIDVDHALDYPSNPATVRIDIVSEAMQSAVVTAVAKDAKNLAETQPSQTSKYEAKLPPTSMLAVTTSETTEIYEGEVWTPTQPPTSISMEDKGAYVHELQTASSVITFSVTKPKPKTTSRTFLDEQPEMPVVTTPKLVTNSDSVHDVNSSDSTPPNMAEPRWNASSSVLTEIVPEPEPEFKSEFTTRVVTVSTETMSKTHTKATTHKSSFAITKLEALTKPEAKPELTSPGVTLPSVKESDAAPKPTANEKTFIFVTELDGEFKHKPEPKPKPESTPSVATMSNTAKPEKDPKPEQNKSSLITSELKAEIETASKPASKSEFTLLSLNSSTVTTLSITKPQTNQNFELNSSSALIMKVEEPKPDPKLEVEMTSSSMTLSSMVKPGLSRKSELNFGPTSHNLTNLEHKSDLELEPEPTPQTLSLKITPTHTQYQTNEEIAAGPRNGKNTLTTERPQREPFSLTPEPEPTFKTHNQHDPGTINGQPLSPATTTRKSAMVSEVTTGGNSSINYHARLLEQDLEPTVDTGTNPPPSLTQSTPRVQGDFQATHIADMEGADIGNLYPVVSGTPAGAFSRHTTIAMTSPDEVTLYQSTMRKLESQSSASPDLTVSIPESNAQTQSYTVNLTDSILMNDPQATSMASEAEPEPELTQDKPSVIDNLLDTSSKPQLTVSEVLQTTLNSLSNVALSDYVKQRTQQTTVTIQSLSIPTTGEVIDSVLPRAEPEPSHEPRGKPTMSGHPLTAGVEGYTLESVVLGTVAGHKPQRFEGQLTILAIDSRGATFSSLLEDRSSTLYKKYSDAVCSAVVEILSQVYVDNPSNCRVTGFRSGSVVAMFEIRIEGVLSVDADEIRSYLAAAFTVGDRAVAGLQVDGTSVTIRKLKDSIIQDIHGTQSPTKTVLGVLEGVITSGAALTTQNSPRSNAVPTLSRTRTPVPVSTITESSVHQTPRQTETRPNYTVAQHFSGRFRILTIDGEEVEYTSDLEKPNTEKFKSYAGMVCSGVLKALYDTYPDDLGDCFVVSFQRGSIIANYTVTFKGDSVITAADIRSKLVEAFTNSENSVLLRLGVDTHSFQVTRTGTDKQPPKDAGAVSSNGTEDRGYLGGGAVAAIVLCCSLAAIVVVAGVIYVELRDYRRYKGLKVATGRRDVYIDDAPAGSIV</sequence>
<feature type="compositionally biased region" description="Polar residues" evidence="1">
    <location>
        <begin position="304"/>
        <end position="315"/>
    </location>
</feature>
<protein>
    <submittedName>
        <fullName evidence="5">Uncharacterized protein LOC110979430</fullName>
    </submittedName>
</protein>
<gene>
    <name evidence="5" type="primary">LOC110979430</name>
</gene>
<dbReference type="Proteomes" id="UP000694845">
    <property type="component" value="Unplaced"/>
</dbReference>
<accession>A0A8B7YES5</accession>
<name>A0A8B7YES5_ACAPL</name>
<dbReference type="AlphaFoldDB" id="A0A8B7YES5"/>
<dbReference type="SMART" id="SM00200">
    <property type="entry name" value="SEA"/>
    <property type="match status" value="2"/>
</dbReference>
<proteinExistence type="predicted"/>
<dbReference type="Pfam" id="PF01390">
    <property type="entry name" value="SEA"/>
    <property type="match status" value="1"/>
</dbReference>
<evidence type="ECO:0000256" key="1">
    <source>
        <dbReference type="SAM" id="MobiDB-lite"/>
    </source>
</evidence>
<evidence type="ECO:0000313" key="5">
    <source>
        <dbReference type="RefSeq" id="XP_022090900.1"/>
    </source>
</evidence>
<keyword evidence="4" id="KW-1185">Reference proteome</keyword>
<evidence type="ECO:0000256" key="2">
    <source>
        <dbReference type="SAM" id="Phobius"/>
    </source>
</evidence>
<dbReference type="InterPro" id="IPR036364">
    <property type="entry name" value="SEA_dom_sf"/>
</dbReference>
<keyword evidence="2" id="KW-1133">Transmembrane helix</keyword>